<dbReference type="AlphaFoldDB" id="E6QTY4"/>
<gene>
    <name evidence="1" type="ORF">CARN7_1501</name>
</gene>
<organism evidence="1">
    <name type="scientific">mine drainage metagenome</name>
    <dbReference type="NCBI Taxonomy" id="410659"/>
    <lineage>
        <taxon>unclassified sequences</taxon>
        <taxon>metagenomes</taxon>
        <taxon>ecological metagenomes</taxon>
    </lineage>
</organism>
<dbReference type="SUPFAM" id="SSF46565">
    <property type="entry name" value="Chaperone J-domain"/>
    <property type="match status" value="1"/>
</dbReference>
<reference evidence="1" key="1">
    <citation type="submission" date="2009-10" db="EMBL/GenBank/DDBJ databases">
        <title>Diversity of trophic interactions inside an arsenic-rich microbial ecosystem.</title>
        <authorList>
            <person name="Bertin P.N."/>
            <person name="Heinrich-Salmeron A."/>
            <person name="Pelletier E."/>
            <person name="Goulhen-Chollet F."/>
            <person name="Arsene-Ploetze F."/>
            <person name="Gallien S."/>
            <person name="Calteau A."/>
            <person name="Vallenet D."/>
            <person name="Casiot C."/>
            <person name="Chane-Woon-Ming B."/>
            <person name="Giloteaux L."/>
            <person name="Barakat M."/>
            <person name="Bonnefoy V."/>
            <person name="Bruneel O."/>
            <person name="Chandler M."/>
            <person name="Cleiss J."/>
            <person name="Duran R."/>
            <person name="Elbaz-Poulichet F."/>
            <person name="Fonknechten N."/>
            <person name="Lauga B."/>
            <person name="Mornico D."/>
            <person name="Ortet P."/>
            <person name="Schaeffer C."/>
            <person name="Siguier P."/>
            <person name="Alexander Thil Smith A."/>
            <person name="Van Dorsselaer A."/>
            <person name="Weissenbach J."/>
            <person name="Medigue C."/>
            <person name="Le Paslier D."/>
        </authorList>
    </citation>
    <scope>NUCLEOTIDE SEQUENCE</scope>
</reference>
<dbReference type="Gene3D" id="1.10.287.110">
    <property type="entry name" value="DnaJ domain"/>
    <property type="match status" value="1"/>
</dbReference>
<protein>
    <submittedName>
        <fullName evidence="1">Putative DnaJ domain protein</fullName>
    </submittedName>
</protein>
<proteinExistence type="predicted"/>
<accession>E6QTY4</accession>
<dbReference type="InterPro" id="IPR036869">
    <property type="entry name" value="J_dom_sf"/>
</dbReference>
<sequence>MVLFADRSSTIWFEFIPVMTPKRPLTVTTDVRIAADQSIRPLSKAQQTFNTLIRKINQNRQCLAEWETILPEFHRKWQKEFLPIFQKIDRLQVEWLFCMDSVIDQKGLSQNERDLLRELICEHSARLLEDSEDEQLKDLYKKHSGSDFDEEEAEFMADLKARIQDDLDIDLSEAAHIDNPEDMLRWMRQKATEQDEKSAYGNTEYTSYAESKKSARQFAQEAKAAAEMKLSLREIYRKLASILHPDRETDEQSREQKTLLMQRVNDAYSSNNLLQLLEIQLQVEHIDQSTINALTDERLKQYNKILREQLKELETEILHRQHTTMDQLQSHAHSLLTPKNLIRQLAEKINLTKRRAELIKQELTVFQDIKQVRLWLKMMQQTRYMDD</sequence>
<comment type="caution">
    <text evidence="1">The sequence shown here is derived from an EMBL/GenBank/DDBJ whole genome shotgun (WGS) entry which is preliminary data.</text>
</comment>
<evidence type="ECO:0000313" key="1">
    <source>
        <dbReference type="EMBL" id="CBI10706.1"/>
    </source>
</evidence>
<dbReference type="EMBL" id="CABR01000102">
    <property type="protein sequence ID" value="CBI10706.1"/>
    <property type="molecule type" value="Genomic_DNA"/>
</dbReference>
<dbReference type="InterPro" id="IPR001623">
    <property type="entry name" value="DnaJ_domain"/>
</dbReference>
<dbReference type="CDD" id="cd06257">
    <property type="entry name" value="DnaJ"/>
    <property type="match status" value="1"/>
</dbReference>
<name>E6QTY4_9ZZZZ</name>